<dbReference type="InterPro" id="IPR012677">
    <property type="entry name" value="Nucleotide-bd_a/b_plait_sf"/>
</dbReference>
<reference evidence="6 7" key="1">
    <citation type="journal article" date="2012" name="Nucleic Acids Res.">
        <title>Sequencing of the smallest Apicomplexan genome from the human pathogen Babesia microti.</title>
        <authorList>
            <person name="Cornillot E."/>
            <person name="Hadj-Kaddour K."/>
            <person name="Dassouli A."/>
            <person name="Noel B."/>
            <person name="Ranwez V."/>
            <person name="Vacherie B."/>
            <person name="Augagneur Y."/>
            <person name="Bres V."/>
            <person name="Duclos A."/>
            <person name="Randazzo S."/>
            <person name="Carcy B."/>
            <person name="Debierre-Grockiego F."/>
            <person name="Delbecq S."/>
            <person name="Moubri-Menage K."/>
            <person name="Shams-Eldin H."/>
            <person name="Usmani-Brown S."/>
            <person name="Bringaud F."/>
            <person name="Wincker P."/>
            <person name="Vivares C.P."/>
            <person name="Schwarz R.T."/>
            <person name="Schetters T.P."/>
            <person name="Krause P.J."/>
            <person name="Gorenflot A."/>
            <person name="Berry V."/>
            <person name="Barbe V."/>
            <person name="Ben Mamoun C."/>
        </authorList>
    </citation>
    <scope>NUCLEOTIDE SEQUENCE [LARGE SCALE GENOMIC DNA]</scope>
    <source>
        <strain evidence="6 7">RI</strain>
    </source>
</reference>
<gene>
    <name evidence="6" type="ORF">BmR1_04g08896</name>
</gene>
<feature type="region of interest" description="Disordered" evidence="4">
    <location>
        <begin position="402"/>
        <end position="441"/>
    </location>
</feature>
<dbReference type="EMBL" id="LN871599">
    <property type="protein sequence ID" value="SIO73849.1"/>
    <property type="molecule type" value="Genomic_DNA"/>
</dbReference>
<reference evidence="6 7" key="2">
    <citation type="journal article" date="2013" name="PLoS ONE">
        <title>Whole genome mapping and re-organization of the nuclear and mitochondrial genomes of Babesia microti isolates.</title>
        <authorList>
            <person name="Cornillot E."/>
            <person name="Dassouli A."/>
            <person name="Garg A."/>
            <person name="Pachikara N."/>
            <person name="Randazzo S."/>
            <person name="Depoix D."/>
            <person name="Carcy B."/>
            <person name="Delbecq S."/>
            <person name="Frutos R."/>
            <person name="Silva J.C."/>
            <person name="Sutton R."/>
            <person name="Krause P.J."/>
            <person name="Mamoun C.B."/>
        </authorList>
    </citation>
    <scope>NUCLEOTIDE SEQUENCE [LARGE SCALE GENOMIC DNA]</scope>
    <source>
        <strain evidence="6 7">RI</strain>
    </source>
</reference>
<dbReference type="InterPro" id="IPR000504">
    <property type="entry name" value="RRM_dom"/>
</dbReference>
<evidence type="ECO:0000256" key="3">
    <source>
        <dbReference type="PROSITE-ProRule" id="PRU00176"/>
    </source>
</evidence>
<protein>
    <submittedName>
        <fullName evidence="6">RNA recognition motif. (A.k.a. RRM RBD or RNP domain)</fullName>
    </submittedName>
</protein>
<keyword evidence="2 3" id="KW-0694">RNA-binding</keyword>
<reference evidence="6 7" key="3">
    <citation type="journal article" date="2016" name="Sci. Rep.">
        <title>Genome-wide diversity and gene expression profiling of Babesia microti isolates identify polymorphic genes that mediate host-pathogen interactions.</title>
        <authorList>
            <person name="Silva J.C."/>
            <person name="Cornillot E."/>
            <person name="McCracken C."/>
            <person name="Usmani-Brown S."/>
            <person name="Dwivedi A."/>
            <person name="Ifeonu O.O."/>
            <person name="Crabtree J."/>
            <person name="Gotia H.T."/>
            <person name="Virji A.Z."/>
            <person name="Reynes C."/>
            <person name="Colinge J."/>
            <person name="Kumar V."/>
            <person name="Lawres L."/>
            <person name="Pazzi J.E."/>
            <person name="Pablo J.V."/>
            <person name="Hung C."/>
            <person name="Brancato J."/>
            <person name="Kumari P."/>
            <person name="Orvis J."/>
            <person name="Tretina K."/>
            <person name="Chibucos M."/>
            <person name="Ott S."/>
            <person name="Sadzewicz L."/>
            <person name="Sengamalay N."/>
            <person name="Shetty A.C."/>
            <person name="Su Q."/>
            <person name="Tallon L."/>
            <person name="Fraser C.M."/>
            <person name="Frutos R."/>
            <person name="Molina D.M."/>
            <person name="Krause P.J."/>
            <person name="Ben Mamoun C."/>
        </authorList>
    </citation>
    <scope>NUCLEOTIDE SEQUENCE [LARGE SCALE GENOMIC DNA]</scope>
    <source>
        <strain evidence="6 7">RI</strain>
    </source>
</reference>
<dbReference type="Proteomes" id="UP000002899">
    <property type="component" value="Chromosome IV"/>
</dbReference>
<dbReference type="KEGG" id="bmic:BmR1_04g08896"/>
<evidence type="ECO:0000313" key="7">
    <source>
        <dbReference type="Proteomes" id="UP000002899"/>
    </source>
</evidence>
<dbReference type="GeneID" id="24426411"/>
<keyword evidence="7" id="KW-1185">Reference proteome</keyword>
<feature type="compositionally biased region" description="Polar residues" evidence="4">
    <location>
        <begin position="304"/>
        <end position="319"/>
    </location>
</feature>
<sequence length="465" mass="49722">MFKLLSGKNKCKGDGDGEVDLDNKPKSIIQDMSSDSEDSSSPIATSQPSEVSNVSSKDVQIDNVLTNGPVNTEITDSDSGKKMPKIKTAAKKAAKPPKTAKGSKVSKAPIKKALSDTSDSSEDDSSSDESIVLPPKGKAEDSDSSYSEDDSSSDSDESDDIIPLKPTKPIKTNTKVKSEANGINGGKKNKMSLDENTIPKKKIRLSEAKNASMKKDDMDCLKNKKDEVFCGGLPFSITEDQVRDLFEDDCGEIVKINVLDGKGIAFIKFTKDEFAAKAVEYDGTEFMGRKLRINLSSEKGKAQTPRTNSNNSGTDNPPSNEICVRNINYKTTEDTMRELFSECGQVIRCHIPVYEDTGKPLGRCFISFGSVEEASKALEYDNTEIDGRTVFITYATPKGGRDGGGGGFRGGKRGGGFRGGKRGGGFRGGRGGGSGGGGRSLKITQANTQQIAEPGSKSIVFEDSD</sequence>
<dbReference type="SUPFAM" id="SSF54928">
    <property type="entry name" value="RNA-binding domain, RBD"/>
    <property type="match status" value="2"/>
</dbReference>
<dbReference type="RefSeq" id="XP_021337902.1">
    <property type="nucleotide sequence ID" value="XM_021482731.1"/>
</dbReference>
<dbReference type="Pfam" id="PF00076">
    <property type="entry name" value="RRM_1"/>
    <property type="match status" value="2"/>
</dbReference>
<evidence type="ECO:0000256" key="1">
    <source>
        <dbReference type="ARBA" id="ARBA00022737"/>
    </source>
</evidence>
<feature type="region of interest" description="Disordered" evidence="4">
    <location>
        <begin position="1"/>
        <end position="193"/>
    </location>
</feature>
<evidence type="ECO:0000313" key="6">
    <source>
        <dbReference type="EMBL" id="SIO73849.1"/>
    </source>
</evidence>
<dbReference type="OrthoDB" id="439808at2759"/>
<dbReference type="PANTHER" id="PTHR23236">
    <property type="entry name" value="EUKARYOTIC TRANSLATION INITIATION FACTOR 4B/4H"/>
    <property type="match status" value="1"/>
</dbReference>
<feature type="compositionally biased region" description="Gly residues" evidence="4">
    <location>
        <begin position="402"/>
        <end position="439"/>
    </location>
</feature>
<feature type="domain" description="RRM" evidence="5">
    <location>
        <begin position="226"/>
        <end position="298"/>
    </location>
</feature>
<proteinExistence type="predicted"/>
<accession>A0A1N6LY91</accession>
<feature type="compositionally biased region" description="Acidic residues" evidence="4">
    <location>
        <begin position="142"/>
        <end position="160"/>
    </location>
</feature>
<dbReference type="GO" id="GO:0003723">
    <property type="term" value="F:RNA binding"/>
    <property type="evidence" value="ECO:0007669"/>
    <property type="project" value="UniProtKB-UniRule"/>
</dbReference>
<dbReference type="InterPro" id="IPR035979">
    <property type="entry name" value="RBD_domain_sf"/>
</dbReference>
<feature type="compositionally biased region" description="Polar residues" evidence="4">
    <location>
        <begin position="47"/>
        <end position="74"/>
    </location>
</feature>
<feature type="domain" description="RRM" evidence="5">
    <location>
        <begin position="320"/>
        <end position="397"/>
    </location>
</feature>
<feature type="compositionally biased region" description="Basic residues" evidence="4">
    <location>
        <begin position="82"/>
        <end position="95"/>
    </location>
</feature>
<feature type="compositionally biased region" description="Low complexity" evidence="4">
    <location>
        <begin position="27"/>
        <end position="46"/>
    </location>
</feature>
<keyword evidence="1" id="KW-0677">Repeat</keyword>
<evidence type="ECO:0000256" key="4">
    <source>
        <dbReference type="SAM" id="MobiDB-lite"/>
    </source>
</evidence>
<organism evidence="6 7">
    <name type="scientific">Babesia microti (strain RI)</name>
    <dbReference type="NCBI Taxonomy" id="1133968"/>
    <lineage>
        <taxon>Eukaryota</taxon>
        <taxon>Sar</taxon>
        <taxon>Alveolata</taxon>
        <taxon>Apicomplexa</taxon>
        <taxon>Aconoidasida</taxon>
        <taxon>Piroplasmida</taxon>
        <taxon>Babesiidae</taxon>
        <taxon>Babesia</taxon>
    </lineage>
</organism>
<evidence type="ECO:0000256" key="2">
    <source>
        <dbReference type="ARBA" id="ARBA00022884"/>
    </source>
</evidence>
<feature type="region of interest" description="Disordered" evidence="4">
    <location>
        <begin position="297"/>
        <end position="321"/>
    </location>
</feature>
<dbReference type="SMART" id="SM00360">
    <property type="entry name" value="RRM"/>
    <property type="match status" value="2"/>
</dbReference>
<dbReference type="CDD" id="cd00590">
    <property type="entry name" value="RRM_SF"/>
    <property type="match status" value="1"/>
</dbReference>
<name>A0A1N6LY91_BABMR</name>
<dbReference type="Gene3D" id="3.30.70.330">
    <property type="match status" value="2"/>
</dbReference>
<evidence type="ECO:0000259" key="5">
    <source>
        <dbReference type="PROSITE" id="PS50102"/>
    </source>
</evidence>
<feature type="compositionally biased region" description="Basic and acidic residues" evidence="4">
    <location>
        <begin position="11"/>
        <end position="25"/>
    </location>
</feature>
<dbReference type="PANTHER" id="PTHR23236:SF119">
    <property type="entry name" value="NUCLEAR RNA-BINDING PROTEIN SART-3"/>
    <property type="match status" value="1"/>
</dbReference>
<feature type="region of interest" description="Disordered" evidence="4">
    <location>
        <begin position="446"/>
        <end position="465"/>
    </location>
</feature>
<dbReference type="VEuPathDB" id="PiroplasmaDB:BmR1_04g08896"/>
<dbReference type="AlphaFoldDB" id="A0A1N6LY91"/>
<dbReference type="PROSITE" id="PS50102">
    <property type="entry name" value="RRM"/>
    <property type="match status" value="2"/>
</dbReference>